<dbReference type="EMBL" id="JAAMPC010000015">
    <property type="protein sequence ID" value="KAG2260932.1"/>
    <property type="molecule type" value="Genomic_DNA"/>
</dbReference>
<feature type="compositionally biased region" description="Basic and acidic residues" evidence="1">
    <location>
        <begin position="125"/>
        <end position="137"/>
    </location>
</feature>
<evidence type="ECO:0000313" key="3">
    <source>
        <dbReference type="Proteomes" id="UP000886595"/>
    </source>
</evidence>
<organism evidence="2 3">
    <name type="scientific">Brassica carinata</name>
    <name type="common">Ethiopian mustard</name>
    <name type="synonym">Abyssinian cabbage</name>
    <dbReference type="NCBI Taxonomy" id="52824"/>
    <lineage>
        <taxon>Eukaryota</taxon>
        <taxon>Viridiplantae</taxon>
        <taxon>Streptophyta</taxon>
        <taxon>Embryophyta</taxon>
        <taxon>Tracheophyta</taxon>
        <taxon>Spermatophyta</taxon>
        <taxon>Magnoliopsida</taxon>
        <taxon>eudicotyledons</taxon>
        <taxon>Gunneridae</taxon>
        <taxon>Pentapetalae</taxon>
        <taxon>rosids</taxon>
        <taxon>malvids</taxon>
        <taxon>Brassicales</taxon>
        <taxon>Brassicaceae</taxon>
        <taxon>Brassiceae</taxon>
        <taxon>Brassica</taxon>
    </lineage>
</organism>
<name>A0A8X7Q0R3_BRACI</name>
<dbReference type="AlphaFoldDB" id="A0A8X7Q0R3"/>
<protein>
    <submittedName>
        <fullName evidence="2">Uncharacterized protein</fullName>
    </submittedName>
</protein>
<dbReference type="SUPFAM" id="SSF57997">
    <property type="entry name" value="Tropomyosin"/>
    <property type="match status" value="1"/>
</dbReference>
<accession>A0A8X7Q0R3</accession>
<reference evidence="2 3" key="1">
    <citation type="submission" date="2020-02" db="EMBL/GenBank/DDBJ databases">
        <authorList>
            <person name="Ma Q."/>
            <person name="Huang Y."/>
            <person name="Song X."/>
            <person name="Pei D."/>
        </authorList>
    </citation>
    <scope>NUCLEOTIDE SEQUENCE [LARGE SCALE GENOMIC DNA]</scope>
    <source>
        <strain evidence="2">Sxm20200214</strain>
        <tissue evidence="2">Leaf</tissue>
    </source>
</reference>
<evidence type="ECO:0000313" key="2">
    <source>
        <dbReference type="EMBL" id="KAG2260932.1"/>
    </source>
</evidence>
<feature type="region of interest" description="Disordered" evidence="1">
    <location>
        <begin position="94"/>
        <end position="137"/>
    </location>
</feature>
<dbReference type="Proteomes" id="UP000886595">
    <property type="component" value="Unassembled WGS sequence"/>
</dbReference>
<keyword evidence="3" id="KW-1185">Reference proteome</keyword>
<sequence length="137" mass="15367">MGVEKFGAKILSKHHETETSDLLFHIECLEKDIASLSTSSLAKEKEFEKTKTKLKDIESKLENAMHDKTKLEADKESAERELKRLHSQMALLERGISKQESSAASGDLTFRVGGEESNMESNGKSFDRGHGRKDETI</sequence>
<gene>
    <name evidence="2" type="ORF">Bca52824_080226</name>
</gene>
<comment type="caution">
    <text evidence="2">The sequence shown here is derived from an EMBL/GenBank/DDBJ whole genome shotgun (WGS) entry which is preliminary data.</text>
</comment>
<evidence type="ECO:0000256" key="1">
    <source>
        <dbReference type="SAM" id="MobiDB-lite"/>
    </source>
</evidence>
<proteinExistence type="predicted"/>